<dbReference type="Pfam" id="PF11155">
    <property type="entry name" value="DUF2935"/>
    <property type="match status" value="2"/>
</dbReference>
<dbReference type="Proteomes" id="UP000217785">
    <property type="component" value="Unassembled WGS sequence"/>
</dbReference>
<dbReference type="Gene3D" id="1.20.1260.120">
    <property type="entry name" value="Protein of unknown function DUF2935"/>
    <property type="match status" value="1"/>
</dbReference>
<dbReference type="EMBL" id="BDUF01000112">
    <property type="protein sequence ID" value="GAX91937.1"/>
    <property type="molecule type" value="Genomic_DNA"/>
</dbReference>
<evidence type="ECO:0000313" key="1">
    <source>
        <dbReference type="EMBL" id="GAX91937.1"/>
    </source>
</evidence>
<gene>
    <name evidence="1" type="ORF">EFBL_3628</name>
</gene>
<reference evidence="2" key="1">
    <citation type="submission" date="2017-07" db="EMBL/GenBank/DDBJ databases">
        <title>Draft genome sequence of Effusibacillus lacus strain skLN1.</title>
        <authorList>
            <person name="Watanabe M."/>
            <person name="Kojima H."/>
            <person name="Fukui M."/>
        </authorList>
    </citation>
    <scope>NUCLEOTIDE SEQUENCE [LARGE SCALE GENOMIC DNA]</scope>
    <source>
        <strain evidence="2">skLN1</strain>
    </source>
</reference>
<dbReference type="OrthoDB" id="1633927at2"/>
<dbReference type="RefSeq" id="WP_096184223.1">
    <property type="nucleotide sequence ID" value="NZ_BDUF01000112.1"/>
</dbReference>
<organism evidence="1 2">
    <name type="scientific">Effusibacillus lacus</name>
    <dbReference type="NCBI Taxonomy" id="1348429"/>
    <lineage>
        <taxon>Bacteria</taxon>
        <taxon>Bacillati</taxon>
        <taxon>Bacillota</taxon>
        <taxon>Bacilli</taxon>
        <taxon>Bacillales</taxon>
        <taxon>Alicyclobacillaceae</taxon>
        <taxon>Effusibacillus</taxon>
    </lineage>
</organism>
<dbReference type="InterPro" id="IPR021328">
    <property type="entry name" value="CotB-like"/>
</dbReference>
<name>A0A292YLF7_9BACL</name>
<accession>A0A292YLF7</accession>
<keyword evidence="2" id="KW-1185">Reference proteome</keyword>
<dbReference type="AlphaFoldDB" id="A0A292YLF7"/>
<protein>
    <recommendedName>
        <fullName evidence="3">DUF2935 domain-containing protein</fullName>
    </recommendedName>
</protein>
<evidence type="ECO:0000313" key="2">
    <source>
        <dbReference type="Proteomes" id="UP000217785"/>
    </source>
</evidence>
<evidence type="ECO:0008006" key="3">
    <source>
        <dbReference type="Google" id="ProtNLM"/>
    </source>
</evidence>
<dbReference type="SUPFAM" id="SSF158430">
    <property type="entry name" value="Bacillus cereus metalloprotein-like"/>
    <property type="match status" value="2"/>
</dbReference>
<sequence>MHPPSFRETALFEHRFWLQILGDHARFILTSLSPRETKEIERANKFIREYDKYLEQVRRTPTDSEIKALGQQALQLTEDLREFKLHLLRRHLAGEVEIGLPPTFFNHMLNELAEYITLLTYLTDGKTPPPMHPVHHHLLWLLDAAGHAATINDSVDPVEKRIKEKSHEFTRHFEEYYLKAVEMAGYLRTHLDRFPALSRFNRETELEMKLFTEFLKELEELELNDSLLGALSPLITDHMFREECYYLTKLAQVSEVSPPGCDPTKPRTEEPKK</sequence>
<proteinExistence type="predicted"/>
<comment type="caution">
    <text evidence="1">The sequence shown here is derived from an EMBL/GenBank/DDBJ whole genome shotgun (WGS) entry which is preliminary data.</text>
</comment>